<sequence>MERNAPNQTPETSHMYLSANRMLDAKNSPLALLAQTCSAIGADPPNPKLLANIEKSTKHHKSNAESRDKSSPISQSSSLSSSSSTEAIQHTKSSFKPYEASFRERTSQTPDEQQRSSSAASVTRIKTPKGNQANSSSLNGRCDSNQSATSREQDSPANTQKSSLTAGSLESQQQQQSSQNASPHRASSKDSVGAQQDSSPLSRLSTDPQTSSTKSIPSIVPTTNSSASYFPGYPPGLPYPMDLMTASALMSPHHQMLKAAALSPFLNYARLKGADPATMMQSVCRDPYCTGCSLSPHMMNKTTGQPCPAGCAQCDHATSKSYQAHSPAAAVYAHAQLAALAAASQLPYVCSWIAGDAAYCGKRFATSDELFQHLRTHTASMPESMLSAAAAGLPPTHPLFQRTYPTPPLSPLSTARYHPYSKPSMLPPSLAPPSLAGLPMAPHPSLAQYFSPYSLYGPRLGTPPTMHP</sequence>
<dbReference type="GO" id="GO:0008270">
    <property type="term" value="F:zinc ion binding"/>
    <property type="evidence" value="ECO:0007669"/>
    <property type="project" value="UniProtKB-KW"/>
</dbReference>
<dbReference type="EMBL" id="LR899011">
    <property type="protein sequence ID" value="CAD7086346.1"/>
    <property type="molecule type" value="Genomic_DNA"/>
</dbReference>
<dbReference type="PROSITE" id="PS50157">
    <property type="entry name" value="ZINC_FINGER_C2H2_2"/>
    <property type="match status" value="1"/>
</dbReference>
<dbReference type="PANTHER" id="PTHR12522">
    <property type="entry name" value="ZINC-FINGER PROTEIN NOLZ1-RELATED"/>
    <property type="match status" value="1"/>
</dbReference>
<dbReference type="Proteomes" id="UP000594454">
    <property type="component" value="Chromosome 3"/>
</dbReference>
<feature type="compositionally biased region" description="Polar residues" evidence="6">
    <location>
        <begin position="85"/>
        <end position="94"/>
    </location>
</feature>
<evidence type="ECO:0000259" key="7">
    <source>
        <dbReference type="PROSITE" id="PS50157"/>
    </source>
</evidence>
<feature type="compositionally biased region" description="Polar residues" evidence="6">
    <location>
        <begin position="189"/>
        <end position="227"/>
    </location>
</feature>
<evidence type="ECO:0000256" key="6">
    <source>
        <dbReference type="SAM" id="MobiDB-lite"/>
    </source>
</evidence>
<organism evidence="8 9">
    <name type="scientific">Hermetia illucens</name>
    <name type="common">Black soldier fly</name>
    <dbReference type="NCBI Taxonomy" id="343691"/>
    <lineage>
        <taxon>Eukaryota</taxon>
        <taxon>Metazoa</taxon>
        <taxon>Ecdysozoa</taxon>
        <taxon>Arthropoda</taxon>
        <taxon>Hexapoda</taxon>
        <taxon>Insecta</taxon>
        <taxon>Pterygota</taxon>
        <taxon>Neoptera</taxon>
        <taxon>Endopterygota</taxon>
        <taxon>Diptera</taxon>
        <taxon>Brachycera</taxon>
        <taxon>Stratiomyomorpha</taxon>
        <taxon>Stratiomyidae</taxon>
        <taxon>Hermetiinae</taxon>
        <taxon>Hermetia</taxon>
    </lineage>
</organism>
<accession>A0A7R8USQ3</accession>
<feature type="compositionally biased region" description="Low complexity" evidence="6">
    <location>
        <begin position="71"/>
        <end position="84"/>
    </location>
</feature>
<keyword evidence="9" id="KW-1185">Reference proteome</keyword>
<dbReference type="OrthoDB" id="10054079at2759"/>
<feature type="region of interest" description="Disordered" evidence="6">
    <location>
        <begin position="39"/>
        <end position="227"/>
    </location>
</feature>
<evidence type="ECO:0000256" key="4">
    <source>
        <dbReference type="ARBA" id="ARBA00022833"/>
    </source>
</evidence>
<keyword evidence="4" id="KW-0862">Zinc</keyword>
<protein>
    <recommendedName>
        <fullName evidence="7">C2H2-type domain-containing protein</fullName>
    </recommendedName>
</protein>
<evidence type="ECO:0000313" key="8">
    <source>
        <dbReference type="EMBL" id="CAD7086346.1"/>
    </source>
</evidence>
<dbReference type="PANTHER" id="PTHR12522:SF4">
    <property type="entry name" value="ZINC FINGER PROTEIN ELBOW"/>
    <property type="match status" value="1"/>
</dbReference>
<evidence type="ECO:0000313" key="9">
    <source>
        <dbReference type="Proteomes" id="UP000594454"/>
    </source>
</evidence>
<dbReference type="GO" id="GO:0005634">
    <property type="term" value="C:nucleus"/>
    <property type="evidence" value="ECO:0007669"/>
    <property type="project" value="TreeGrafter"/>
</dbReference>
<gene>
    <name evidence="8" type="ORF">HERILL_LOCUS9125</name>
</gene>
<dbReference type="AlphaFoldDB" id="A0A7R8USQ3"/>
<feature type="domain" description="C2H2-type" evidence="7">
    <location>
        <begin position="348"/>
        <end position="382"/>
    </location>
</feature>
<dbReference type="InterPro" id="IPR051520">
    <property type="entry name" value="Elbow/Noc_ZnFinger"/>
</dbReference>
<dbReference type="InParanoid" id="A0A7R8USQ3"/>
<dbReference type="InterPro" id="IPR013087">
    <property type="entry name" value="Znf_C2H2_type"/>
</dbReference>
<evidence type="ECO:0000256" key="5">
    <source>
        <dbReference type="PROSITE-ProRule" id="PRU00042"/>
    </source>
</evidence>
<feature type="compositionally biased region" description="Polar residues" evidence="6">
    <location>
        <begin position="107"/>
        <end position="121"/>
    </location>
</feature>
<evidence type="ECO:0000256" key="1">
    <source>
        <dbReference type="ARBA" id="ARBA00010144"/>
    </source>
</evidence>
<dbReference type="GO" id="GO:0045892">
    <property type="term" value="P:negative regulation of DNA-templated transcription"/>
    <property type="evidence" value="ECO:0007669"/>
    <property type="project" value="TreeGrafter"/>
</dbReference>
<reference evidence="8 9" key="1">
    <citation type="submission" date="2020-11" db="EMBL/GenBank/DDBJ databases">
        <authorList>
            <person name="Wallbank WR R."/>
            <person name="Pardo Diaz C."/>
            <person name="Kozak K."/>
            <person name="Martin S."/>
            <person name="Jiggins C."/>
            <person name="Moest M."/>
            <person name="Warren A I."/>
            <person name="Generalovic N T."/>
            <person name="Byers J.R.P. K."/>
            <person name="Montejo-Kovacevich G."/>
            <person name="Yen C E."/>
        </authorList>
    </citation>
    <scope>NUCLEOTIDE SEQUENCE [LARGE SCALE GENOMIC DNA]</scope>
</reference>
<keyword evidence="3 5" id="KW-0863">Zinc-finger</keyword>
<proteinExistence type="inferred from homology"/>
<keyword evidence="2" id="KW-0479">Metal-binding</keyword>
<evidence type="ECO:0000256" key="3">
    <source>
        <dbReference type="ARBA" id="ARBA00022771"/>
    </source>
</evidence>
<evidence type="ECO:0000256" key="2">
    <source>
        <dbReference type="ARBA" id="ARBA00022723"/>
    </source>
</evidence>
<comment type="similarity">
    <text evidence="1">Belongs to the Elbow/Noc family.</text>
</comment>
<feature type="compositionally biased region" description="Polar residues" evidence="6">
    <location>
        <begin position="129"/>
        <end position="170"/>
    </location>
</feature>
<name>A0A7R8USQ3_HERIL</name>
<dbReference type="Gene3D" id="3.30.160.60">
    <property type="entry name" value="Classic Zinc Finger"/>
    <property type="match status" value="1"/>
</dbReference>
<dbReference type="FunCoup" id="A0A7R8USQ3">
    <property type="interactions" value="348"/>
</dbReference>